<keyword evidence="2" id="KW-0805">Transcription regulation</keyword>
<dbReference type="Pfam" id="PF13191">
    <property type="entry name" value="AAA_16"/>
    <property type="match status" value="1"/>
</dbReference>
<dbReference type="InterPro" id="IPR016032">
    <property type="entry name" value="Sig_transdc_resp-reg_C-effctor"/>
</dbReference>
<organism evidence="7 8">
    <name type="scientific">Rhodococcus sovatensis</name>
    <dbReference type="NCBI Taxonomy" id="1805840"/>
    <lineage>
        <taxon>Bacteria</taxon>
        <taxon>Bacillati</taxon>
        <taxon>Actinomycetota</taxon>
        <taxon>Actinomycetes</taxon>
        <taxon>Mycobacteriales</taxon>
        <taxon>Nocardiaceae</taxon>
        <taxon>Rhodococcus</taxon>
    </lineage>
</organism>
<accession>A0ABZ2PEJ0</accession>
<evidence type="ECO:0000256" key="3">
    <source>
        <dbReference type="ARBA" id="ARBA00023125"/>
    </source>
</evidence>
<dbReference type="SMART" id="SM00862">
    <property type="entry name" value="Trans_reg_C"/>
    <property type="match status" value="1"/>
</dbReference>
<keyword evidence="3 5" id="KW-0238">DNA-binding</keyword>
<dbReference type="Gene3D" id="1.10.10.10">
    <property type="entry name" value="Winged helix-like DNA-binding domain superfamily/Winged helix DNA-binding domain"/>
    <property type="match status" value="1"/>
</dbReference>
<dbReference type="SUPFAM" id="SSF48452">
    <property type="entry name" value="TPR-like"/>
    <property type="match status" value="1"/>
</dbReference>
<dbReference type="InterPro" id="IPR041664">
    <property type="entry name" value="AAA_16"/>
</dbReference>
<dbReference type="InterPro" id="IPR051677">
    <property type="entry name" value="AfsR-DnrI-RedD_regulator"/>
</dbReference>
<sequence>MDYKLLGPLRVLRDGEPLPLGGPKQRAVLAVLLLSHGHVVEFGAVIEAVWNGSPPVKAISSVRAYVANLRRVLGPESLVTTSYGYRLDLGTGELDVDCFESLAAAGRIESRNGDHARACELLSEALDVWTGQPLEDLRDLAVSVHETHRLDELRADIVEAYFDCRLMLGHHVDIVGQLEDQIVISPLRERLWWQLMLALYRANRRADALRAFGRAELLLNDELGIEPGAALVSLEAEIRRQSATLGWREPAHPLVVVDRPDSCLFGRDAEMQRIDDALVGAECGEGRVFVLAGEAGIGKTAMASEAVVRAESVGFTAAWSCPPEGIRQPQLWSWVQVLRSLGDNAGRGQLARAAEVIAPQLLELLPGWPLPSNVLPSNIKENYRADFLILDSVVLALHRLVEGHPTLVVLDDLDRADRASREVLQLVVGNLRQLPLVVVATWQDNGDENRSRRSSLIRLTNKCDTTMLRINALDVDATARMVAHAGIQEQTLQLAEFIHRRTGGNPYYTAEVIREIRIDPTRRDFVPDSVAAVIRSRTSTLPPETRKDLRIAAARPDALIARPSTHLEPAVAAGLLVQLPNSNAVRFLCPLVRDALAAQRTRAELADAVRVDATRLVRVASTSTDNLWQQLTS</sequence>
<evidence type="ECO:0000256" key="4">
    <source>
        <dbReference type="ARBA" id="ARBA00023163"/>
    </source>
</evidence>
<dbReference type="RefSeq" id="WP_338887011.1">
    <property type="nucleotide sequence ID" value="NZ_CP147846.1"/>
</dbReference>
<dbReference type="Gene3D" id="3.40.50.300">
    <property type="entry name" value="P-loop containing nucleotide triphosphate hydrolases"/>
    <property type="match status" value="1"/>
</dbReference>
<dbReference type="SUPFAM" id="SSF52540">
    <property type="entry name" value="P-loop containing nucleoside triphosphate hydrolases"/>
    <property type="match status" value="1"/>
</dbReference>
<keyword evidence="8" id="KW-1185">Reference proteome</keyword>
<dbReference type="InterPro" id="IPR027417">
    <property type="entry name" value="P-loop_NTPase"/>
</dbReference>
<dbReference type="Pfam" id="PF03704">
    <property type="entry name" value="BTAD"/>
    <property type="match status" value="1"/>
</dbReference>
<keyword evidence="4" id="KW-0804">Transcription</keyword>
<dbReference type="SMART" id="SM01043">
    <property type="entry name" value="BTAD"/>
    <property type="match status" value="1"/>
</dbReference>
<dbReference type="InterPro" id="IPR005158">
    <property type="entry name" value="BTAD"/>
</dbReference>
<evidence type="ECO:0000256" key="5">
    <source>
        <dbReference type="PROSITE-ProRule" id="PRU01091"/>
    </source>
</evidence>
<protein>
    <submittedName>
        <fullName evidence="7">BTAD domain-containing putative transcriptional regulator</fullName>
    </submittedName>
</protein>
<evidence type="ECO:0000313" key="8">
    <source>
        <dbReference type="Proteomes" id="UP001432000"/>
    </source>
</evidence>
<feature type="domain" description="OmpR/PhoB-type" evidence="6">
    <location>
        <begin position="1"/>
        <end position="89"/>
    </location>
</feature>
<dbReference type="SUPFAM" id="SSF46894">
    <property type="entry name" value="C-terminal effector domain of the bipartite response regulators"/>
    <property type="match status" value="1"/>
</dbReference>
<dbReference type="PROSITE" id="PS51755">
    <property type="entry name" value="OMPR_PHOB"/>
    <property type="match status" value="1"/>
</dbReference>
<dbReference type="PANTHER" id="PTHR35807:SF1">
    <property type="entry name" value="TRANSCRIPTIONAL REGULATOR REDD"/>
    <property type="match status" value="1"/>
</dbReference>
<name>A0ABZ2PEJ0_9NOCA</name>
<dbReference type="EMBL" id="CP147846">
    <property type="protein sequence ID" value="WXG67450.1"/>
    <property type="molecule type" value="Genomic_DNA"/>
</dbReference>
<dbReference type="InterPro" id="IPR011990">
    <property type="entry name" value="TPR-like_helical_dom_sf"/>
</dbReference>
<reference evidence="7 8" key="1">
    <citation type="submission" date="2024-03" db="EMBL/GenBank/DDBJ databases">
        <title>Natural products discovery in diverse microorganisms through a two-stage MS feature dereplication strategy.</title>
        <authorList>
            <person name="Zhang R."/>
        </authorList>
    </citation>
    <scope>NUCLEOTIDE SEQUENCE [LARGE SCALE GENOMIC DNA]</scope>
    <source>
        <strain evidence="7 8">18930</strain>
    </source>
</reference>
<comment type="similarity">
    <text evidence="1">Belongs to the AfsR/DnrI/RedD regulatory family.</text>
</comment>
<dbReference type="InterPro" id="IPR001867">
    <property type="entry name" value="OmpR/PhoB-type_DNA-bd"/>
</dbReference>
<feature type="DNA-binding region" description="OmpR/PhoB-type" evidence="5">
    <location>
        <begin position="1"/>
        <end position="89"/>
    </location>
</feature>
<dbReference type="Gene3D" id="1.25.40.10">
    <property type="entry name" value="Tetratricopeptide repeat domain"/>
    <property type="match status" value="1"/>
</dbReference>
<evidence type="ECO:0000256" key="2">
    <source>
        <dbReference type="ARBA" id="ARBA00023015"/>
    </source>
</evidence>
<evidence type="ECO:0000259" key="6">
    <source>
        <dbReference type="PROSITE" id="PS51755"/>
    </source>
</evidence>
<dbReference type="CDD" id="cd15831">
    <property type="entry name" value="BTAD"/>
    <property type="match status" value="1"/>
</dbReference>
<dbReference type="InterPro" id="IPR036388">
    <property type="entry name" value="WH-like_DNA-bd_sf"/>
</dbReference>
<dbReference type="PANTHER" id="PTHR35807">
    <property type="entry name" value="TRANSCRIPTIONAL REGULATOR REDD-RELATED"/>
    <property type="match status" value="1"/>
</dbReference>
<gene>
    <name evidence="7" type="ORF">WDS16_19690</name>
</gene>
<dbReference type="Proteomes" id="UP001432000">
    <property type="component" value="Chromosome"/>
</dbReference>
<evidence type="ECO:0000313" key="7">
    <source>
        <dbReference type="EMBL" id="WXG67450.1"/>
    </source>
</evidence>
<proteinExistence type="inferred from homology"/>
<dbReference type="Pfam" id="PF00486">
    <property type="entry name" value="Trans_reg_C"/>
    <property type="match status" value="1"/>
</dbReference>
<evidence type="ECO:0000256" key="1">
    <source>
        <dbReference type="ARBA" id="ARBA00005820"/>
    </source>
</evidence>